<dbReference type="AlphaFoldDB" id="A0A392Q992"/>
<feature type="non-terminal residue" evidence="2">
    <location>
        <position position="1"/>
    </location>
</feature>
<evidence type="ECO:0000313" key="2">
    <source>
        <dbReference type="EMBL" id="MCI20116.1"/>
    </source>
</evidence>
<dbReference type="Proteomes" id="UP000265520">
    <property type="component" value="Unassembled WGS sequence"/>
</dbReference>
<keyword evidence="3" id="KW-1185">Reference proteome</keyword>
<comment type="caution">
    <text evidence="2">The sequence shown here is derived from an EMBL/GenBank/DDBJ whole genome shotgun (WGS) entry which is preliminary data.</text>
</comment>
<protein>
    <submittedName>
        <fullName evidence="2">Uncharacterized protein</fullName>
    </submittedName>
</protein>
<proteinExistence type="predicted"/>
<evidence type="ECO:0000256" key="1">
    <source>
        <dbReference type="SAM" id="SignalP"/>
    </source>
</evidence>
<evidence type="ECO:0000313" key="3">
    <source>
        <dbReference type="Proteomes" id="UP000265520"/>
    </source>
</evidence>
<name>A0A392Q992_9FABA</name>
<feature type="signal peptide" evidence="1">
    <location>
        <begin position="1"/>
        <end position="15"/>
    </location>
</feature>
<reference evidence="2 3" key="1">
    <citation type="journal article" date="2018" name="Front. Plant Sci.">
        <title>Red Clover (Trifolium pratense) and Zigzag Clover (T. medium) - A Picture of Genomic Similarities and Differences.</title>
        <authorList>
            <person name="Dluhosova J."/>
            <person name="Istvanek J."/>
            <person name="Nedelnik J."/>
            <person name="Repkova J."/>
        </authorList>
    </citation>
    <scope>NUCLEOTIDE SEQUENCE [LARGE SCALE GENOMIC DNA]</scope>
    <source>
        <strain evidence="3">cv. 10/8</strain>
        <tissue evidence="2">Leaf</tissue>
    </source>
</reference>
<organism evidence="2 3">
    <name type="scientific">Trifolium medium</name>
    <dbReference type="NCBI Taxonomy" id="97028"/>
    <lineage>
        <taxon>Eukaryota</taxon>
        <taxon>Viridiplantae</taxon>
        <taxon>Streptophyta</taxon>
        <taxon>Embryophyta</taxon>
        <taxon>Tracheophyta</taxon>
        <taxon>Spermatophyta</taxon>
        <taxon>Magnoliopsida</taxon>
        <taxon>eudicotyledons</taxon>
        <taxon>Gunneridae</taxon>
        <taxon>Pentapetalae</taxon>
        <taxon>rosids</taxon>
        <taxon>fabids</taxon>
        <taxon>Fabales</taxon>
        <taxon>Fabaceae</taxon>
        <taxon>Papilionoideae</taxon>
        <taxon>50 kb inversion clade</taxon>
        <taxon>NPAAA clade</taxon>
        <taxon>Hologalegina</taxon>
        <taxon>IRL clade</taxon>
        <taxon>Trifolieae</taxon>
        <taxon>Trifolium</taxon>
    </lineage>
</organism>
<accession>A0A392Q992</accession>
<sequence>WWWWWLLVMKEFCCSDLCGMCLVVGVFFYLGRACFGNGVFGGRCFYSASFQFNGPLWLKVWSRSFG</sequence>
<dbReference type="EMBL" id="LXQA010118174">
    <property type="protein sequence ID" value="MCI20116.1"/>
    <property type="molecule type" value="Genomic_DNA"/>
</dbReference>
<keyword evidence="1" id="KW-0732">Signal</keyword>
<feature type="chain" id="PRO_5017416334" evidence="1">
    <location>
        <begin position="16"/>
        <end position="66"/>
    </location>
</feature>